<dbReference type="OrthoDB" id="10004862at2759"/>
<dbReference type="AlphaFoldDB" id="A0A9P3URR1"/>
<evidence type="ECO:0000313" key="3">
    <source>
        <dbReference type="Proteomes" id="UP001063166"/>
    </source>
</evidence>
<evidence type="ECO:0000256" key="1">
    <source>
        <dbReference type="ARBA" id="ARBA00023002"/>
    </source>
</evidence>
<dbReference type="PANTHER" id="PTHR35870">
    <property type="entry name" value="PROTEIN, PUTATIVE (AFU_ORTHOLOGUE AFUA_5G03330)-RELATED"/>
    <property type="match status" value="1"/>
</dbReference>
<keyword evidence="3" id="KW-1185">Reference proteome</keyword>
<reference evidence="2" key="1">
    <citation type="submission" date="2022-07" db="EMBL/GenBank/DDBJ databases">
        <title>The genome of Lyophyllum shimeji provides insight into the initial evolution of ectomycorrhizal fungal genome.</title>
        <authorList>
            <person name="Kobayashi Y."/>
            <person name="Shibata T."/>
            <person name="Hirakawa H."/>
            <person name="Shigenobu S."/>
            <person name="Nishiyama T."/>
            <person name="Yamada A."/>
            <person name="Hasebe M."/>
            <person name="Kawaguchi M."/>
        </authorList>
    </citation>
    <scope>NUCLEOTIDE SEQUENCE</scope>
    <source>
        <strain evidence="2">AT787</strain>
    </source>
</reference>
<dbReference type="EMBL" id="BRPK01000012">
    <property type="protein sequence ID" value="GLB42908.1"/>
    <property type="molecule type" value="Genomic_DNA"/>
</dbReference>
<dbReference type="Pfam" id="PF14027">
    <property type="entry name" value="Questin_oxidase"/>
    <property type="match status" value="1"/>
</dbReference>
<evidence type="ECO:0008006" key="4">
    <source>
        <dbReference type="Google" id="ProtNLM"/>
    </source>
</evidence>
<gene>
    <name evidence="2" type="ORF">LshimejAT787_1203570</name>
</gene>
<dbReference type="Proteomes" id="UP001063166">
    <property type="component" value="Unassembled WGS sequence"/>
</dbReference>
<dbReference type="PANTHER" id="PTHR35870:SF1">
    <property type="entry name" value="PROTEIN, PUTATIVE (AFU_ORTHOLOGUE AFUA_5G03330)-RELATED"/>
    <property type="match status" value="1"/>
</dbReference>
<accession>A0A9P3URR1</accession>
<proteinExistence type="predicted"/>
<name>A0A9P3URR1_LYOSH</name>
<sequence length="525" mass="58394">MSNSGSEGWQDCGGFEKVVEKYSSVTDKATRGCIKDLFPAPSLPPSRLCPTHWPGISHESTQALRTSLKDNHKFHVFFDPRGFHNHVTHYLLALWAMGADAEIINAAYKHESAMQKLDYESPEAITAENFRDHLGDEKYYNAYLKFFTEAVRDKDLWEILEEYVFDEKANFDESGEKQPEMLNRFLDGLLHPMIHVGYGCEFGLPGMIVEGLASTAVHKASASPLIPRSLWASTPVSALESLTSRLPSALSLASSTPASAAKNVHAFTILARILKDPEFDAVSQRHDISIFTNVVETHNEALNKHVNAWTYNRSDPKEVERKIEELVWANAIIYGIGGWTKGGDFNTDFFQMHLVTSSLFLTSIAAKLKPASQEIFLRSYFVSSLVWWIGRGRPAFDIAGFFADDTAFPDPHGPFPTPHAKSLPSPASPKATTPNPWLAIIQQTLVIPDDHLPKLQRALAHYGSLYGARAACQPDFADTELPGAEKLDGTLFIRTAGLTNRRLLPGKDLNLEAAGFWDRKGFYKA</sequence>
<evidence type="ECO:0000313" key="2">
    <source>
        <dbReference type="EMBL" id="GLB42908.1"/>
    </source>
</evidence>
<dbReference type="GO" id="GO:0016491">
    <property type="term" value="F:oxidoreductase activity"/>
    <property type="evidence" value="ECO:0007669"/>
    <property type="project" value="UniProtKB-KW"/>
</dbReference>
<keyword evidence="1" id="KW-0560">Oxidoreductase</keyword>
<organism evidence="2 3">
    <name type="scientific">Lyophyllum shimeji</name>
    <name type="common">Hon-shimeji</name>
    <name type="synonym">Tricholoma shimeji</name>
    <dbReference type="NCBI Taxonomy" id="47721"/>
    <lineage>
        <taxon>Eukaryota</taxon>
        <taxon>Fungi</taxon>
        <taxon>Dikarya</taxon>
        <taxon>Basidiomycota</taxon>
        <taxon>Agaricomycotina</taxon>
        <taxon>Agaricomycetes</taxon>
        <taxon>Agaricomycetidae</taxon>
        <taxon>Agaricales</taxon>
        <taxon>Tricholomatineae</taxon>
        <taxon>Lyophyllaceae</taxon>
        <taxon>Lyophyllum</taxon>
    </lineage>
</organism>
<protein>
    <recommendedName>
        <fullName evidence="4">Oxidoreductase AflY</fullName>
    </recommendedName>
</protein>
<comment type="caution">
    <text evidence="2">The sequence shown here is derived from an EMBL/GenBank/DDBJ whole genome shotgun (WGS) entry which is preliminary data.</text>
</comment>
<dbReference type="InterPro" id="IPR025337">
    <property type="entry name" value="Questin_oxidase-like"/>
</dbReference>